<protein>
    <recommendedName>
        <fullName evidence="3">DUF1289 domain-containing protein</fullName>
    </recommendedName>
</protein>
<dbReference type="PANTHER" id="PTHR35175">
    <property type="entry name" value="DUF1289 DOMAIN-CONTAINING PROTEIN"/>
    <property type="match status" value="1"/>
</dbReference>
<evidence type="ECO:0000313" key="2">
    <source>
        <dbReference type="Proteomes" id="UP000258016"/>
    </source>
</evidence>
<accession>A0ABM6MCB8</accession>
<reference evidence="1 2" key="1">
    <citation type="submission" date="2017-03" db="EMBL/GenBank/DDBJ databases">
        <title>Complete genome sequence of Blastomonas fulva degrading microcsystin LR.</title>
        <authorList>
            <person name="Lee H.-g."/>
            <person name="Jin L."/>
            <person name="oh H.-M."/>
        </authorList>
    </citation>
    <scope>NUCLEOTIDE SEQUENCE [LARGE SCALE GENOMIC DNA]</scope>
    <source>
        <strain evidence="1 2">T2</strain>
    </source>
</reference>
<evidence type="ECO:0000313" key="1">
    <source>
        <dbReference type="EMBL" id="ASR53645.1"/>
    </source>
</evidence>
<proteinExistence type="predicted"/>
<dbReference type="RefSeq" id="WP_117353600.1">
    <property type="nucleotide sequence ID" value="NZ_CP020083.1"/>
</dbReference>
<organism evidence="1 2">
    <name type="scientific">Blastomonas fulva</name>
    <dbReference type="NCBI Taxonomy" id="1550728"/>
    <lineage>
        <taxon>Bacteria</taxon>
        <taxon>Pseudomonadati</taxon>
        <taxon>Pseudomonadota</taxon>
        <taxon>Alphaproteobacteria</taxon>
        <taxon>Sphingomonadales</taxon>
        <taxon>Sphingomonadaceae</taxon>
        <taxon>Blastomonas</taxon>
    </lineage>
</organism>
<keyword evidence="2" id="KW-1185">Reference proteome</keyword>
<sequence>MKSPCNLTCRIEPDSGYCAGCGRDIAEIVEWPSAPDDRKQQILSVLPQRLAAMTDAHPAPVGPPSIPAART</sequence>
<dbReference type="InterPro" id="IPR010710">
    <property type="entry name" value="DUF1289"/>
</dbReference>
<dbReference type="Pfam" id="PF06945">
    <property type="entry name" value="DUF1289"/>
    <property type="match status" value="1"/>
</dbReference>
<dbReference type="Proteomes" id="UP000258016">
    <property type="component" value="Chromosome"/>
</dbReference>
<dbReference type="GeneID" id="303487446"/>
<name>A0ABM6MCB8_9SPHN</name>
<dbReference type="PANTHER" id="PTHR35175:SF2">
    <property type="entry name" value="DUF1289 DOMAIN-CONTAINING PROTEIN"/>
    <property type="match status" value="1"/>
</dbReference>
<gene>
    <name evidence="1" type="ORF">B5J99_17785</name>
</gene>
<evidence type="ECO:0008006" key="3">
    <source>
        <dbReference type="Google" id="ProtNLM"/>
    </source>
</evidence>
<dbReference type="EMBL" id="CP020083">
    <property type="protein sequence ID" value="ASR53645.1"/>
    <property type="molecule type" value="Genomic_DNA"/>
</dbReference>